<evidence type="ECO:0000313" key="4">
    <source>
        <dbReference type="EMBL" id="OGZ94634.1"/>
    </source>
</evidence>
<dbReference type="InterPro" id="IPR025491">
    <property type="entry name" value="DUF4382"/>
</dbReference>
<feature type="compositionally biased region" description="Polar residues" evidence="1">
    <location>
        <begin position="28"/>
        <end position="37"/>
    </location>
</feature>
<keyword evidence="2" id="KW-0812">Transmembrane</keyword>
<evidence type="ECO:0000313" key="5">
    <source>
        <dbReference type="Proteomes" id="UP000177152"/>
    </source>
</evidence>
<dbReference type="AlphaFoldDB" id="A0A1G2K5B9"/>
<evidence type="ECO:0000256" key="1">
    <source>
        <dbReference type="SAM" id="MobiDB-lite"/>
    </source>
</evidence>
<dbReference type="Proteomes" id="UP000177152">
    <property type="component" value="Unassembled WGS sequence"/>
</dbReference>
<keyword evidence="2" id="KW-1133">Transmembrane helix</keyword>
<keyword evidence="2" id="KW-0472">Membrane</keyword>
<protein>
    <recommendedName>
        <fullName evidence="3">DUF4382 domain-containing protein</fullName>
    </recommendedName>
</protein>
<comment type="caution">
    <text evidence="4">The sequence shown here is derived from an EMBL/GenBank/DDBJ whole genome shotgun (WGS) entry which is preliminary data.</text>
</comment>
<feature type="domain" description="DUF4382" evidence="3">
    <location>
        <begin position="59"/>
        <end position="196"/>
    </location>
</feature>
<name>A0A1G2K5B9_9BACT</name>
<feature type="transmembrane region" description="Helical" evidence="2">
    <location>
        <begin position="5"/>
        <end position="22"/>
    </location>
</feature>
<dbReference type="Pfam" id="PF14321">
    <property type="entry name" value="DUF4382"/>
    <property type="match status" value="1"/>
</dbReference>
<reference evidence="4 5" key="1">
    <citation type="journal article" date="2016" name="Nat. Commun.">
        <title>Thousands of microbial genomes shed light on interconnected biogeochemical processes in an aquifer system.</title>
        <authorList>
            <person name="Anantharaman K."/>
            <person name="Brown C.T."/>
            <person name="Hug L.A."/>
            <person name="Sharon I."/>
            <person name="Castelle C.J."/>
            <person name="Probst A.J."/>
            <person name="Thomas B.C."/>
            <person name="Singh A."/>
            <person name="Wilkins M.J."/>
            <person name="Karaoz U."/>
            <person name="Brodie E.L."/>
            <person name="Williams K.H."/>
            <person name="Hubbard S.S."/>
            <person name="Banfield J.F."/>
        </authorList>
    </citation>
    <scope>NUCLEOTIDE SEQUENCE [LARGE SCALE GENOMIC DNA]</scope>
</reference>
<organism evidence="4 5">
    <name type="scientific">Candidatus Sungbacteria bacterium RIFCSPHIGHO2_01_FULL_47_32</name>
    <dbReference type="NCBI Taxonomy" id="1802264"/>
    <lineage>
        <taxon>Bacteria</taxon>
        <taxon>Candidatus Sungiibacteriota</taxon>
    </lineage>
</organism>
<accession>A0A1G2K5B9</accession>
<feature type="region of interest" description="Disordered" evidence="1">
    <location>
        <begin position="28"/>
        <end position="52"/>
    </location>
</feature>
<gene>
    <name evidence="4" type="ORF">A2633_01290</name>
</gene>
<dbReference type="EMBL" id="MHQC01000032">
    <property type="protein sequence ID" value="OGZ94634.1"/>
    <property type="molecule type" value="Genomic_DNA"/>
</dbReference>
<proteinExistence type="predicted"/>
<sequence>MKKIIIISAVVVLVVLVGFFFYSKPAMSPTTTENTGQPGITPAIPGATPPPASAPVMGKGRVVFAVTDAAIGLENYDSIILSISEVRVSSQSKGWVTLSEEKKQFDLLALKRSGSIALLADVTVAAGNYNQLRLAIDKVTVVAKDGTTAEAKLPSKDLKMVGTLVVNDGQTSSASFDFLADKSLHQTGSGQLIFAPVIKVETRNNVGVTLTSNLVTFTEGAVNTNLTFGMDESGQTTVGGGVDAKASLDVVGDTIHIVSKGEADAGVKITAKGAVDKAVGEGYLTNALSVKTVTREGKKVWLVIGLKGLDIKNIYIDVTTGNVVAVE</sequence>
<evidence type="ECO:0000259" key="3">
    <source>
        <dbReference type="Pfam" id="PF14321"/>
    </source>
</evidence>
<evidence type="ECO:0000256" key="2">
    <source>
        <dbReference type="SAM" id="Phobius"/>
    </source>
</evidence>